<sequence length="223" mass="24895">MSKNFVHSVVFETKAKYLDFKINLLLLLNARSTGRLETIRIYRQRQVLTALCDHKPKLPVCQFGQRLKALVSSARAILTGLIFSKHGPQSGRPDSCFPERYACSLMELALFRGSERDMQFMPPPSICFMPASPPSPPFFQTQIAHGDVLTKGKSQCPNSVHRAKVTDRLSTAWSATPERSGRDLASMLTFNVCWPGKAWSSEARETLLTTREGAGPREAARKP</sequence>
<comment type="caution">
    <text evidence="1">The sequence shown here is derived from an EMBL/GenBank/DDBJ whole genome shotgun (WGS) entry which is preliminary data.</text>
</comment>
<keyword evidence="2" id="KW-1185">Reference proteome</keyword>
<organism evidence="1 2">
    <name type="scientific">Elysia crispata</name>
    <name type="common">lettuce slug</name>
    <dbReference type="NCBI Taxonomy" id="231223"/>
    <lineage>
        <taxon>Eukaryota</taxon>
        <taxon>Metazoa</taxon>
        <taxon>Spiralia</taxon>
        <taxon>Lophotrochozoa</taxon>
        <taxon>Mollusca</taxon>
        <taxon>Gastropoda</taxon>
        <taxon>Heterobranchia</taxon>
        <taxon>Euthyneura</taxon>
        <taxon>Panpulmonata</taxon>
        <taxon>Sacoglossa</taxon>
        <taxon>Placobranchoidea</taxon>
        <taxon>Plakobranchidae</taxon>
        <taxon>Elysia</taxon>
    </lineage>
</organism>
<evidence type="ECO:0000313" key="2">
    <source>
        <dbReference type="Proteomes" id="UP001283361"/>
    </source>
</evidence>
<reference evidence="1" key="1">
    <citation type="journal article" date="2023" name="G3 (Bethesda)">
        <title>A reference genome for the long-term kleptoplast-retaining sea slug Elysia crispata morphotype clarki.</title>
        <authorList>
            <person name="Eastman K.E."/>
            <person name="Pendleton A.L."/>
            <person name="Shaikh M.A."/>
            <person name="Suttiyut T."/>
            <person name="Ogas R."/>
            <person name="Tomko P."/>
            <person name="Gavelis G."/>
            <person name="Widhalm J.R."/>
            <person name="Wisecaver J.H."/>
        </authorList>
    </citation>
    <scope>NUCLEOTIDE SEQUENCE</scope>
    <source>
        <strain evidence="1">ECLA1</strain>
    </source>
</reference>
<name>A0AAE0Z302_9GAST</name>
<evidence type="ECO:0000313" key="1">
    <source>
        <dbReference type="EMBL" id="KAK3761838.1"/>
    </source>
</evidence>
<protein>
    <submittedName>
        <fullName evidence="1">Uncharacterized protein</fullName>
    </submittedName>
</protein>
<gene>
    <name evidence="1" type="ORF">RRG08_014200</name>
</gene>
<dbReference type="EMBL" id="JAWDGP010004825">
    <property type="protein sequence ID" value="KAK3761838.1"/>
    <property type="molecule type" value="Genomic_DNA"/>
</dbReference>
<dbReference type="Proteomes" id="UP001283361">
    <property type="component" value="Unassembled WGS sequence"/>
</dbReference>
<dbReference type="AlphaFoldDB" id="A0AAE0Z302"/>
<proteinExistence type="predicted"/>
<accession>A0AAE0Z302</accession>